<dbReference type="RefSeq" id="XP_028545951.1">
    <property type="nucleotide sequence ID" value="XM_028690150.1"/>
</dbReference>
<dbReference type="OrthoDB" id="368933at2759"/>
<dbReference type="OMA" id="GHYVYQY"/>
<organism evidence="3 4">
    <name type="scientific">Plasmodium gonderi</name>
    <dbReference type="NCBI Taxonomy" id="77519"/>
    <lineage>
        <taxon>Eukaryota</taxon>
        <taxon>Sar</taxon>
        <taxon>Alveolata</taxon>
        <taxon>Apicomplexa</taxon>
        <taxon>Aconoidasida</taxon>
        <taxon>Haemosporida</taxon>
        <taxon>Plasmodiidae</taxon>
        <taxon>Plasmodium</taxon>
        <taxon>Plasmodium (Plasmodium)</taxon>
    </lineage>
</organism>
<comment type="caution">
    <text evidence="3">The sequence shown here is derived from an EMBL/GenBank/DDBJ whole genome shotgun (WGS) entry which is preliminary data.</text>
</comment>
<gene>
    <name evidence="3" type="ORF">PGO_141560</name>
</gene>
<reference evidence="4" key="1">
    <citation type="submission" date="2017-04" db="EMBL/GenBank/DDBJ databases">
        <title>Plasmodium gonderi genome.</title>
        <authorList>
            <person name="Arisue N."/>
            <person name="Honma H."/>
            <person name="Kawai S."/>
            <person name="Tougan T."/>
            <person name="Tanabe K."/>
            <person name="Horii T."/>
        </authorList>
    </citation>
    <scope>NUCLEOTIDE SEQUENCE [LARGE SCALE GENOMIC DNA]</scope>
    <source>
        <strain evidence="4">ATCC 30045</strain>
    </source>
</reference>
<dbReference type="EMBL" id="BDQF01000015">
    <property type="protein sequence ID" value="GAW83362.1"/>
    <property type="molecule type" value="Genomic_DNA"/>
</dbReference>
<evidence type="ECO:0000256" key="1">
    <source>
        <dbReference type="SAM" id="MobiDB-lite"/>
    </source>
</evidence>
<evidence type="ECO:0000313" key="4">
    <source>
        <dbReference type="Proteomes" id="UP000195521"/>
    </source>
</evidence>
<evidence type="ECO:0000313" key="3">
    <source>
        <dbReference type="EMBL" id="GAW83362.1"/>
    </source>
</evidence>
<dbReference type="Proteomes" id="UP000195521">
    <property type="component" value="Unassembled WGS sequence"/>
</dbReference>
<accession>A0A1Y1JRB1</accession>
<keyword evidence="2" id="KW-0472">Membrane</keyword>
<proteinExistence type="predicted"/>
<sequence length="185" mass="21776">MASSSEENKEIINLKDAFNLSILNRENTLTINNGKDDEFYPHAILMDRRNIDLFNMDLTKYQKSEYKRIFNLNSRRITDEPKFTSEPSAHENLSESKETQKKRRKEDSTIMPRIHIFLSFFMPFIGCLSYLLNLKYDESSPRRKYASRALCVGSTLSVIYSFALCSLLGHYFYQYNSDDLYGYTY</sequence>
<keyword evidence="2" id="KW-1133">Transmembrane helix</keyword>
<keyword evidence="2" id="KW-0812">Transmembrane</keyword>
<evidence type="ECO:0000256" key="2">
    <source>
        <dbReference type="SAM" id="Phobius"/>
    </source>
</evidence>
<protein>
    <submittedName>
        <fullName evidence="3">Uncharacterized protein</fullName>
    </submittedName>
</protein>
<feature type="transmembrane region" description="Helical" evidence="2">
    <location>
        <begin position="114"/>
        <end position="133"/>
    </location>
</feature>
<name>A0A1Y1JRB1_PLAGO</name>
<dbReference type="GeneID" id="39750105"/>
<feature type="transmembrane region" description="Helical" evidence="2">
    <location>
        <begin position="145"/>
        <end position="173"/>
    </location>
</feature>
<dbReference type="AlphaFoldDB" id="A0A1Y1JRB1"/>
<keyword evidence="4" id="KW-1185">Reference proteome</keyword>
<feature type="region of interest" description="Disordered" evidence="1">
    <location>
        <begin position="81"/>
        <end position="106"/>
    </location>
</feature>
<feature type="compositionally biased region" description="Basic and acidic residues" evidence="1">
    <location>
        <begin position="81"/>
        <end position="99"/>
    </location>
</feature>